<dbReference type="AlphaFoldDB" id="A0A1T2XA92"/>
<comment type="caution">
    <text evidence="3">The sequence shown here is derived from an EMBL/GenBank/DDBJ whole genome shotgun (WGS) entry which is preliminary data.</text>
</comment>
<proteinExistence type="predicted"/>
<keyword evidence="4" id="KW-1185">Reference proteome</keyword>
<evidence type="ECO:0000313" key="3">
    <source>
        <dbReference type="EMBL" id="OPA76811.1"/>
    </source>
</evidence>
<evidence type="ECO:0000256" key="2">
    <source>
        <dbReference type="SAM" id="SignalP"/>
    </source>
</evidence>
<feature type="region of interest" description="Disordered" evidence="1">
    <location>
        <begin position="22"/>
        <end position="54"/>
    </location>
</feature>
<protein>
    <submittedName>
        <fullName evidence="3">Uncharacterized protein</fullName>
    </submittedName>
</protein>
<gene>
    <name evidence="3" type="ORF">BVG16_16765</name>
</gene>
<dbReference type="OrthoDB" id="1707591at2"/>
<dbReference type="Proteomes" id="UP000190188">
    <property type="component" value="Unassembled WGS sequence"/>
</dbReference>
<dbReference type="RefSeq" id="WP_078499830.1">
    <property type="nucleotide sequence ID" value="NZ_MSZX01000006.1"/>
</dbReference>
<feature type="compositionally biased region" description="Polar residues" evidence="1">
    <location>
        <begin position="34"/>
        <end position="51"/>
    </location>
</feature>
<accession>A0A1T2XA92</accession>
<feature type="signal peptide" evidence="2">
    <location>
        <begin position="1"/>
        <end position="21"/>
    </location>
</feature>
<dbReference type="EMBL" id="MSZX01000006">
    <property type="protein sequence ID" value="OPA76811.1"/>
    <property type="molecule type" value="Genomic_DNA"/>
</dbReference>
<feature type="chain" id="PRO_5039559341" evidence="2">
    <location>
        <begin position="22"/>
        <end position="335"/>
    </location>
</feature>
<dbReference type="STRING" id="1324314.BVG16_16765"/>
<evidence type="ECO:0000313" key="4">
    <source>
        <dbReference type="Proteomes" id="UP000190188"/>
    </source>
</evidence>
<reference evidence="3 4" key="1">
    <citation type="submission" date="2017-01" db="EMBL/GenBank/DDBJ databases">
        <title>Genome analysis of Paenibacillus selenitrireducens ES3-24.</title>
        <authorList>
            <person name="Xu D."/>
            <person name="Yao R."/>
            <person name="Zheng S."/>
        </authorList>
    </citation>
    <scope>NUCLEOTIDE SEQUENCE [LARGE SCALE GENOMIC DNA]</scope>
    <source>
        <strain evidence="3 4">ES3-24</strain>
    </source>
</reference>
<dbReference type="PROSITE" id="PS51257">
    <property type="entry name" value="PROKAR_LIPOPROTEIN"/>
    <property type="match status" value="1"/>
</dbReference>
<name>A0A1T2XA92_9BACL</name>
<keyword evidence="2" id="KW-0732">Signal</keyword>
<organism evidence="3 4">
    <name type="scientific">Paenibacillus selenitireducens</name>
    <dbReference type="NCBI Taxonomy" id="1324314"/>
    <lineage>
        <taxon>Bacteria</taxon>
        <taxon>Bacillati</taxon>
        <taxon>Bacillota</taxon>
        <taxon>Bacilli</taxon>
        <taxon>Bacillales</taxon>
        <taxon>Paenibacillaceae</taxon>
        <taxon>Paenibacillus</taxon>
    </lineage>
</organism>
<evidence type="ECO:0000256" key="1">
    <source>
        <dbReference type="SAM" id="MobiDB-lite"/>
    </source>
</evidence>
<sequence>MNVAKTLLCNLVVLLTVTACSSGTEPKPEYSEDQVGSIQSAPAQQKSTVSNGEKEEIIKKLQDELSKLNEAADAVTLTESYIKNTGEKQADHMFMTLEDFYDKNITIAQERFSRTEVQEALLKISYPITAEKVATIPNKEIRHMVEQQLNGKYKLESAEGMIFPVVDYEGLKMFQPYLTVSMKDYINLQAIQSNEPVAKDAGLVISREELMKRTEQVEKYLLKYQQMARYDRVKQMYLNHLQMLLLGLNNTPTFDYDTYKLNPDVKKEFQQLINKHPDTVTSRVVDQFLQILSKTKDHVYTKKDGQQTDILAVRSFLDGLDDTVEKLIRQMTTEG</sequence>